<proteinExistence type="predicted"/>
<accession>A0A3R7K4P3</accession>
<evidence type="ECO:0000313" key="3">
    <source>
        <dbReference type="EMBL" id="KAG2525223.1"/>
    </source>
</evidence>
<organism evidence="5 8">
    <name type="scientific">Phytophthora kernoviae</name>
    <dbReference type="NCBI Taxonomy" id="325452"/>
    <lineage>
        <taxon>Eukaryota</taxon>
        <taxon>Sar</taxon>
        <taxon>Stramenopiles</taxon>
        <taxon>Oomycota</taxon>
        <taxon>Peronosporomycetes</taxon>
        <taxon>Peronosporales</taxon>
        <taxon>Peronosporaceae</taxon>
        <taxon>Phytophthora</taxon>
    </lineage>
</organism>
<reference evidence="3" key="1">
    <citation type="journal article" date="2015" name="Genom Data">
        <title>Genome sequences of six Phytophthora species associated with forests in New Zealand.</title>
        <authorList>
            <person name="Studholme D.J."/>
            <person name="McDougal R.L."/>
            <person name="Sambles C."/>
            <person name="Hansen E."/>
            <person name="Hardy G."/>
            <person name="Grant M."/>
            <person name="Ganley R.J."/>
            <person name="Williams N.M."/>
        </authorList>
    </citation>
    <scope>NUCLEOTIDE SEQUENCE</scope>
    <source>
        <strain evidence="3">NZFS 2646</strain>
        <strain evidence="4">NZFS 3630</strain>
    </source>
</reference>
<name>A0A3R7K4P3_9STRA</name>
<dbReference type="AlphaFoldDB" id="A0A3R7K4P3"/>
<reference evidence="3" key="3">
    <citation type="submission" date="2020-06" db="EMBL/GenBank/DDBJ databases">
        <authorList>
            <person name="Studholme D.J."/>
        </authorList>
    </citation>
    <scope>NUCLEOTIDE SEQUENCE</scope>
    <source>
        <strain evidence="3">NZFS 2646</strain>
        <strain evidence="4">NZFS 3630</strain>
    </source>
</reference>
<evidence type="ECO:0000313" key="4">
    <source>
        <dbReference type="EMBL" id="KAG2526863.1"/>
    </source>
</evidence>
<evidence type="ECO:0000313" key="5">
    <source>
        <dbReference type="EMBL" id="RLN14859.1"/>
    </source>
</evidence>
<reference evidence="7 8" key="2">
    <citation type="submission" date="2018-07" db="EMBL/GenBank/DDBJ databases">
        <title>Genome sequencing of oomycete isolates from Chile give support for New Zealand origin for Phytophthora kernoviae and make available the first Nothophytophthora sp. genome.</title>
        <authorList>
            <person name="Studholme D.J."/>
            <person name="Sanfuentes E."/>
            <person name="Panda P."/>
            <person name="Hill R."/>
            <person name="Sambles C."/>
            <person name="Grant M."/>
            <person name="Williams N.M."/>
            <person name="Mcdougal R.L."/>
        </authorList>
    </citation>
    <scope>NUCLEOTIDE SEQUENCE [LARGE SCALE GENOMIC DNA]</scope>
    <source>
        <strain evidence="5">Chile2</strain>
        <strain evidence="6">Chile4</strain>
    </source>
</reference>
<dbReference type="EMBL" id="JPWV03000096">
    <property type="protein sequence ID" value="KAG2525223.1"/>
    <property type="molecule type" value="Genomic_DNA"/>
</dbReference>
<evidence type="ECO:0000313" key="8">
    <source>
        <dbReference type="Proteomes" id="UP000285883"/>
    </source>
</evidence>
<dbReference type="Proteomes" id="UP000285883">
    <property type="component" value="Unassembled WGS sequence"/>
</dbReference>
<dbReference type="Proteomes" id="UP000785171">
    <property type="component" value="Unassembled WGS sequence"/>
</dbReference>
<feature type="compositionally biased region" description="Basic and acidic residues" evidence="2">
    <location>
        <begin position="26"/>
        <end position="42"/>
    </location>
</feature>
<sequence length="153" mass="17102">MVEHPVRIFAPEVPGSLFSSSASGVDLKDNIKSSTNKNDKLSDSAPAWEQAKEDNNQEDEDCFKASASCNDPENCQELRTKNSTLMKRLTLIEVQHAERVNNLEKKLQQAIDTHTEIEQHLKSQLQNCSEQLKSSALHLTLPHSVTTTILTMT</sequence>
<keyword evidence="1" id="KW-0175">Coiled coil</keyword>
<dbReference type="EMBL" id="JPWU03000092">
    <property type="protein sequence ID" value="KAG2526863.1"/>
    <property type="molecule type" value="Genomic_DNA"/>
</dbReference>
<evidence type="ECO:0000256" key="1">
    <source>
        <dbReference type="SAM" id="Coils"/>
    </source>
</evidence>
<feature type="region of interest" description="Disordered" evidence="2">
    <location>
        <begin position="19"/>
        <end position="58"/>
    </location>
</feature>
<keyword evidence="7" id="KW-1185">Reference proteome</keyword>
<protein>
    <submittedName>
        <fullName evidence="5">Uncharacterized protein</fullName>
    </submittedName>
</protein>
<comment type="caution">
    <text evidence="5">The sequence shown here is derived from an EMBL/GenBank/DDBJ whole genome shotgun (WGS) entry which is preliminary data.</text>
</comment>
<evidence type="ECO:0000313" key="6">
    <source>
        <dbReference type="EMBL" id="RLN84583.1"/>
    </source>
</evidence>
<dbReference type="Proteomes" id="UP000285624">
    <property type="component" value="Unassembled WGS sequence"/>
</dbReference>
<evidence type="ECO:0000256" key="2">
    <source>
        <dbReference type="SAM" id="MobiDB-lite"/>
    </source>
</evidence>
<feature type="coiled-coil region" evidence="1">
    <location>
        <begin position="93"/>
        <end position="120"/>
    </location>
</feature>
<dbReference type="EMBL" id="MAYM02001540">
    <property type="protein sequence ID" value="RLN14859.1"/>
    <property type="molecule type" value="Genomic_DNA"/>
</dbReference>
<gene>
    <name evidence="5" type="ORF">BBI17_004658</name>
    <name evidence="6" type="ORF">BBO99_00001251</name>
    <name evidence="3" type="ORF">JM16_004536</name>
    <name evidence="4" type="ORF">JM18_004112</name>
</gene>
<evidence type="ECO:0000313" key="7">
    <source>
        <dbReference type="Proteomes" id="UP000285624"/>
    </source>
</evidence>
<dbReference type="EMBL" id="MBDN02000017">
    <property type="protein sequence ID" value="RLN84583.1"/>
    <property type="molecule type" value="Genomic_DNA"/>
</dbReference>
<dbReference type="Proteomes" id="UP000792063">
    <property type="component" value="Unassembled WGS sequence"/>
</dbReference>